<dbReference type="Proteomes" id="UP000623608">
    <property type="component" value="Unassembled WGS sequence"/>
</dbReference>
<comment type="caution">
    <text evidence="1">The sequence shown here is derived from an EMBL/GenBank/DDBJ whole genome shotgun (WGS) entry which is preliminary data.</text>
</comment>
<sequence length="415" mass="44927">MVFGEPLSDNEVLAVCALKLLDDRGAPGPADERVSRVRCGRPLAYPVPTEDLPPLLRRRAERRDDRYYGVLLAFDLDVLPSGERYSGARFDVTLADPGARAVQLASDGDEFGLVQGEAASAVALRAVSATRSRPGLLRRLGHRAGTPRAWTTGVQSGTFGWVYDDPHGATLLPRTYGMHALVEMPSAATDLSGLLTVQAETLDQTLMTEAVKFSEPITGAEPPSGAAVRLCLAADVVGYSRRRNIETEELQRDLVRVLSEARLAAGIAESAVHPQPQGDGQFTVLPVGIDESVVIPKMIAALQAALIDRDRGRTTDERMRLRVALHRGLVKETANGWVGAAAIAVHRLLDSPPLRAAIKDNPEAPYVLGLPDVLYHDVIVHAVEPPLPPDFRPITVELPEKDFTEHGWLMVGKAR</sequence>
<evidence type="ECO:0000313" key="1">
    <source>
        <dbReference type="EMBL" id="GIF23106.1"/>
    </source>
</evidence>
<dbReference type="RefSeq" id="WP_203811014.1">
    <property type="nucleotide sequence ID" value="NZ_BOMY01000038.1"/>
</dbReference>
<keyword evidence="2" id="KW-1185">Reference proteome</keyword>
<name>A0A919TUR4_9ACTN</name>
<protein>
    <submittedName>
        <fullName evidence="1">Uncharacterized protein</fullName>
    </submittedName>
</protein>
<proteinExistence type="predicted"/>
<accession>A0A919TUR4</accession>
<reference evidence="1" key="1">
    <citation type="submission" date="2021-01" db="EMBL/GenBank/DDBJ databases">
        <title>Whole genome shotgun sequence of Actinoplanes tereljensis NBRC 105297.</title>
        <authorList>
            <person name="Komaki H."/>
            <person name="Tamura T."/>
        </authorList>
    </citation>
    <scope>NUCLEOTIDE SEQUENCE</scope>
    <source>
        <strain evidence="1">NBRC 105297</strain>
    </source>
</reference>
<dbReference type="AlphaFoldDB" id="A0A919TUR4"/>
<organism evidence="1 2">
    <name type="scientific">Paractinoplanes tereljensis</name>
    <dbReference type="NCBI Taxonomy" id="571912"/>
    <lineage>
        <taxon>Bacteria</taxon>
        <taxon>Bacillati</taxon>
        <taxon>Actinomycetota</taxon>
        <taxon>Actinomycetes</taxon>
        <taxon>Micromonosporales</taxon>
        <taxon>Micromonosporaceae</taxon>
        <taxon>Paractinoplanes</taxon>
    </lineage>
</organism>
<dbReference type="EMBL" id="BOMY01000038">
    <property type="protein sequence ID" value="GIF23106.1"/>
    <property type="molecule type" value="Genomic_DNA"/>
</dbReference>
<evidence type="ECO:0000313" key="2">
    <source>
        <dbReference type="Proteomes" id="UP000623608"/>
    </source>
</evidence>
<gene>
    <name evidence="1" type="ORF">Ate02nite_58360</name>
</gene>